<feature type="transmembrane region" description="Helical" evidence="1">
    <location>
        <begin position="108"/>
        <end position="127"/>
    </location>
</feature>
<accession>A0A1F7IQ83</accession>
<sequence>MKKYIFPILIFLSISLIYSYKLFSSFNFHPDFARDIYDMLTIIRGKLTLIGPKFSFGGIYSGPYYYYLFVPIFYLTKLNIDSLLIFNLLIFIAALLVYFIYASKKFDLISAILAVLVLTFIPIYLIFSRSPWNGSTYLPLLLIFLTLLYFQNFKSIGLFLLGIWGGAIITIHLVNLPILIIAFLYFLKFNHNRYRLIYLALGVLVALLPLIAFEFRHNFIMLKNTFIIGSYQSFIENKNIPYAVSGNKNFLKNIFFVGKHLSSQTGVNILIYFSLFILLWPRLKETRLKFFIMSILVLFLIYSLILRYQFGQHYLFPFSLFIVFIAIITLLNTKNKWLLVVVLLLELSSFPKTIYNTSPRKSEKYEKAVNFIIDNKIVQKNDSFNIIQYSKEYKIYVPIGHEYRFFFVKNKFLPKSEFEYNTSGILLIFSELNDLDITKLNSWEIDQFGKQYFNKRQKYKIGDIILYKIKKI</sequence>
<feature type="transmembrane region" description="Helical" evidence="1">
    <location>
        <begin position="83"/>
        <end position="102"/>
    </location>
</feature>
<reference evidence="2 3" key="1">
    <citation type="journal article" date="2016" name="Nat. Commun.">
        <title>Thousands of microbial genomes shed light on interconnected biogeochemical processes in an aquifer system.</title>
        <authorList>
            <person name="Anantharaman K."/>
            <person name="Brown C.T."/>
            <person name="Hug L.A."/>
            <person name="Sharon I."/>
            <person name="Castelle C.J."/>
            <person name="Probst A.J."/>
            <person name="Thomas B.C."/>
            <person name="Singh A."/>
            <person name="Wilkins M.J."/>
            <person name="Karaoz U."/>
            <person name="Brodie E.L."/>
            <person name="Williams K.H."/>
            <person name="Hubbard S.S."/>
            <person name="Banfield J.F."/>
        </authorList>
    </citation>
    <scope>NUCLEOTIDE SEQUENCE [LARGE SCALE GENOMIC DNA]</scope>
</reference>
<feature type="transmembrane region" description="Helical" evidence="1">
    <location>
        <begin position="265"/>
        <end position="283"/>
    </location>
</feature>
<feature type="transmembrane region" description="Helical" evidence="1">
    <location>
        <begin position="134"/>
        <end position="150"/>
    </location>
</feature>
<feature type="transmembrane region" description="Helical" evidence="1">
    <location>
        <begin position="314"/>
        <end position="331"/>
    </location>
</feature>
<dbReference type="EMBL" id="MGAI01000006">
    <property type="protein sequence ID" value="OGK45530.1"/>
    <property type="molecule type" value="Genomic_DNA"/>
</dbReference>
<feature type="transmembrane region" description="Helical" evidence="1">
    <location>
        <begin position="196"/>
        <end position="213"/>
    </location>
</feature>
<evidence type="ECO:0000313" key="2">
    <source>
        <dbReference type="EMBL" id="OGK45530.1"/>
    </source>
</evidence>
<protein>
    <recommendedName>
        <fullName evidence="4">Glycosyltransferase RgtA/B/C/D-like domain-containing protein</fullName>
    </recommendedName>
</protein>
<feature type="transmembrane region" description="Helical" evidence="1">
    <location>
        <begin position="54"/>
        <end position="76"/>
    </location>
</feature>
<dbReference type="AlphaFoldDB" id="A0A1F7IQ83"/>
<name>A0A1F7IQ83_9BACT</name>
<comment type="caution">
    <text evidence="2">The sequence shown here is derived from an EMBL/GenBank/DDBJ whole genome shotgun (WGS) entry which is preliminary data.</text>
</comment>
<evidence type="ECO:0000256" key="1">
    <source>
        <dbReference type="SAM" id="Phobius"/>
    </source>
</evidence>
<keyword evidence="1" id="KW-0472">Membrane</keyword>
<keyword evidence="1" id="KW-0812">Transmembrane</keyword>
<dbReference type="Proteomes" id="UP000178040">
    <property type="component" value="Unassembled WGS sequence"/>
</dbReference>
<evidence type="ECO:0008006" key="4">
    <source>
        <dbReference type="Google" id="ProtNLM"/>
    </source>
</evidence>
<feature type="transmembrane region" description="Helical" evidence="1">
    <location>
        <begin position="290"/>
        <end position="308"/>
    </location>
</feature>
<gene>
    <name evidence="2" type="ORF">A3B40_00750</name>
</gene>
<proteinExistence type="predicted"/>
<keyword evidence="1" id="KW-1133">Transmembrane helix</keyword>
<organism evidence="2 3">
    <name type="scientific">Candidatus Roizmanbacteria bacterium RIFCSPLOWO2_01_FULL_37_16</name>
    <dbReference type="NCBI Taxonomy" id="1802058"/>
    <lineage>
        <taxon>Bacteria</taxon>
        <taxon>Candidatus Roizmaniibacteriota</taxon>
    </lineage>
</organism>
<evidence type="ECO:0000313" key="3">
    <source>
        <dbReference type="Proteomes" id="UP000178040"/>
    </source>
</evidence>
<feature type="transmembrane region" description="Helical" evidence="1">
    <location>
        <begin position="156"/>
        <end position="184"/>
    </location>
</feature>